<accession>A0ACC3D0X2</accession>
<sequence>MGRRSGPLAPGIAFVTGGARGLGNAIAVSFARDGAKGVVIVDINDEETMNAGKKAVEDEGAECICIRADVTKEEDVQNAVRQAVEKFGRIDYAANFAGIGGPLAAFVKDMPVDEWIKTLNVNTTG</sequence>
<feature type="non-terminal residue" evidence="1">
    <location>
        <position position="125"/>
    </location>
</feature>
<keyword evidence="2" id="KW-1185">Reference proteome</keyword>
<protein>
    <submittedName>
        <fullName evidence="1">Uncharacterized protein</fullName>
    </submittedName>
</protein>
<proteinExistence type="predicted"/>
<evidence type="ECO:0000313" key="2">
    <source>
        <dbReference type="Proteomes" id="UP001186974"/>
    </source>
</evidence>
<organism evidence="1 2">
    <name type="scientific">Coniosporium uncinatum</name>
    <dbReference type="NCBI Taxonomy" id="93489"/>
    <lineage>
        <taxon>Eukaryota</taxon>
        <taxon>Fungi</taxon>
        <taxon>Dikarya</taxon>
        <taxon>Ascomycota</taxon>
        <taxon>Pezizomycotina</taxon>
        <taxon>Dothideomycetes</taxon>
        <taxon>Dothideomycetes incertae sedis</taxon>
        <taxon>Coniosporium</taxon>
    </lineage>
</organism>
<comment type="caution">
    <text evidence="1">The sequence shown here is derived from an EMBL/GenBank/DDBJ whole genome shotgun (WGS) entry which is preliminary data.</text>
</comment>
<name>A0ACC3D0X2_9PEZI</name>
<dbReference type="Proteomes" id="UP001186974">
    <property type="component" value="Unassembled WGS sequence"/>
</dbReference>
<dbReference type="EMBL" id="JAWDJW010008852">
    <property type="protein sequence ID" value="KAK3060111.1"/>
    <property type="molecule type" value="Genomic_DNA"/>
</dbReference>
<evidence type="ECO:0000313" key="1">
    <source>
        <dbReference type="EMBL" id="KAK3060111.1"/>
    </source>
</evidence>
<gene>
    <name evidence="1" type="ORF">LTS18_009345</name>
</gene>
<reference evidence="1" key="1">
    <citation type="submission" date="2024-09" db="EMBL/GenBank/DDBJ databases">
        <title>Black Yeasts Isolated from many extreme environments.</title>
        <authorList>
            <person name="Coleine C."/>
            <person name="Stajich J.E."/>
            <person name="Selbmann L."/>
        </authorList>
    </citation>
    <scope>NUCLEOTIDE SEQUENCE</scope>
    <source>
        <strain evidence="1">CCFEE 5737</strain>
    </source>
</reference>